<evidence type="ECO:0000256" key="3">
    <source>
        <dbReference type="ARBA" id="ARBA00022801"/>
    </source>
</evidence>
<dbReference type="OrthoDB" id="9802897at2"/>
<evidence type="ECO:0000256" key="1">
    <source>
        <dbReference type="ARBA" id="ARBA00007749"/>
    </source>
</evidence>
<dbReference type="Gene3D" id="3.60.15.10">
    <property type="entry name" value="Ribonuclease Z/Hydroxyacylglutathione hydrolase-like"/>
    <property type="match status" value="1"/>
</dbReference>
<keyword evidence="4" id="KW-0862">Zinc</keyword>
<dbReference type="InterPro" id="IPR051013">
    <property type="entry name" value="MBL_superfamily_lactonases"/>
</dbReference>
<evidence type="ECO:0000259" key="5">
    <source>
        <dbReference type="SMART" id="SM00849"/>
    </source>
</evidence>
<protein>
    <recommendedName>
        <fullName evidence="5">Metallo-beta-lactamase domain-containing protein</fullName>
    </recommendedName>
</protein>
<proteinExistence type="inferred from homology"/>
<dbReference type="InterPro" id="IPR036866">
    <property type="entry name" value="RibonucZ/Hydroxyglut_hydro"/>
</dbReference>
<dbReference type="AlphaFoldDB" id="A0A2A2G925"/>
<comment type="similarity">
    <text evidence="1">Belongs to the metallo-beta-lactamase superfamily.</text>
</comment>
<feature type="domain" description="Metallo-beta-lactamase" evidence="5">
    <location>
        <begin position="49"/>
        <end position="259"/>
    </location>
</feature>
<dbReference type="Pfam" id="PF00753">
    <property type="entry name" value="Lactamase_B"/>
    <property type="match status" value="1"/>
</dbReference>
<keyword evidence="3" id="KW-0378">Hydrolase</keyword>
<dbReference type="Proteomes" id="UP000218831">
    <property type="component" value="Unassembled WGS sequence"/>
</dbReference>
<dbReference type="EMBL" id="NSKE01000009">
    <property type="protein sequence ID" value="PAU93322.1"/>
    <property type="molecule type" value="Genomic_DNA"/>
</dbReference>
<dbReference type="SUPFAM" id="SSF56281">
    <property type="entry name" value="Metallo-hydrolase/oxidoreductase"/>
    <property type="match status" value="1"/>
</dbReference>
<reference evidence="6 7" key="1">
    <citation type="submission" date="2017-08" db="EMBL/GenBank/DDBJ databases">
        <title>Aliifodinibius alkalisoli sp. nov., isolated from saline alkaline soil.</title>
        <authorList>
            <person name="Liu D."/>
            <person name="Zhang G."/>
        </authorList>
    </citation>
    <scope>NUCLEOTIDE SEQUENCE [LARGE SCALE GENOMIC DNA]</scope>
    <source>
        <strain evidence="6 7">WN023</strain>
    </source>
</reference>
<sequence length="284" mass="31698">MDIGSFTVEVLSEGHFELFKDGHINRSARTSHSGLKPKDPSNSHTAMVGINPILVQSGNQNILLDTGLGWGLDTGSQYTDVSNVCTNLRIFGATPEDITHVILTHLHYDHAAGSSFTNAEAKTQPTFPNATYYVHQQEWDFALEQSEGKQLSYSERYRLDDFYRLVSDGRVTFLSDDSTEIMEGITVVKTGGHTPGHQIVMLESGGEKAYYLGDLLPNEYQLNDYSMEKADIYSLEAKKKKVQLLQQACDEKALLLFYHSGNGQAGHLFKDEDKKYVLAKQLPL</sequence>
<evidence type="ECO:0000256" key="4">
    <source>
        <dbReference type="ARBA" id="ARBA00022833"/>
    </source>
</evidence>
<gene>
    <name evidence="6" type="ORF">CK503_12945</name>
</gene>
<evidence type="ECO:0000313" key="7">
    <source>
        <dbReference type="Proteomes" id="UP000218831"/>
    </source>
</evidence>
<dbReference type="InterPro" id="IPR001279">
    <property type="entry name" value="Metallo-B-lactamas"/>
</dbReference>
<dbReference type="PANTHER" id="PTHR42978">
    <property type="entry name" value="QUORUM-QUENCHING LACTONASE YTNP-RELATED-RELATED"/>
    <property type="match status" value="1"/>
</dbReference>
<dbReference type="RefSeq" id="WP_095607249.1">
    <property type="nucleotide sequence ID" value="NZ_NSKE01000009.1"/>
</dbReference>
<dbReference type="SMART" id="SM00849">
    <property type="entry name" value="Lactamase_B"/>
    <property type="match status" value="1"/>
</dbReference>
<dbReference type="GO" id="GO:0016787">
    <property type="term" value="F:hydrolase activity"/>
    <property type="evidence" value="ECO:0007669"/>
    <property type="project" value="UniProtKB-KW"/>
</dbReference>
<keyword evidence="7" id="KW-1185">Reference proteome</keyword>
<name>A0A2A2G925_9BACT</name>
<dbReference type="GO" id="GO:0046872">
    <property type="term" value="F:metal ion binding"/>
    <property type="evidence" value="ECO:0007669"/>
    <property type="project" value="UniProtKB-KW"/>
</dbReference>
<dbReference type="PANTHER" id="PTHR42978:SF6">
    <property type="entry name" value="QUORUM-QUENCHING LACTONASE YTNP-RELATED"/>
    <property type="match status" value="1"/>
</dbReference>
<comment type="caution">
    <text evidence="6">The sequence shown here is derived from an EMBL/GenBank/DDBJ whole genome shotgun (WGS) entry which is preliminary data.</text>
</comment>
<accession>A0A2A2G925</accession>
<evidence type="ECO:0000256" key="2">
    <source>
        <dbReference type="ARBA" id="ARBA00022723"/>
    </source>
</evidence>
<keyword evidence="2" id="KW-0479">Metal-binding</keyword>
<organism evidence="6 7">
    <name type="scientific">Fodinibius salipaludis</name>
    <dbReference type="NCBI Taxonomy" id="2032627"/>
    <lineage>
        <taxon>Bacteria</taxon>
        <taxon>Pseudomonadati</taxon>
        <taxon>Balneolota</taxon>
        <taxon>Balneolia</taxon>
        <taxon>Balneolales</taxon>
        <taxon>Balneolaceae</taxon>
        <taxon>Fodinibius</taxon>
    </lineage>
</organism>
<evidence type="ECO:0000313" key="6">
    <source>
        <dbReference type="EMBL" id="PAU93322.1"/>
    </source>
</evidence>